<dbReference type="AlphaFoldDB" id="A0A9W4TA10"/>
<reference evidence="1" key="1">
    <citation type="submission" date="2022-08" db="EMBL/GenBank/DDBJ databases">
        <authorList>
            <person name="Kallberg Y."/>
            <person name="Tangrot J."/>
            <person name="Rosling A."/>
        </authorList>
    </citation>
    <scope>NUCLEOTIDE SEQUENCE</scope>
    <source>
        <strain evidence="1">Wild A</strain>
    </source>
</reference>
<keyword evidence="2" id="KW-1185">Reference proteome</keyword>
<proteinExistence type="predicted"/>
<evidence type="ECO:0000313" key="2">
    <source>
        <dbReference type="Proteomes" id="UP001153678"/>
    </source>
</evidence>
<organism evidence="1 2">
    <name type="scientific">Funneliformis geosporum</name>
    <dbReference type="NCBI Taxonomy" id="1117311"/>
    <lineage>
        <taxon>Eukaryota</taxon>
        <taxon>Fungi</taxon>
        <taxon>Fungi incertae sedis</taxon>
        <taxon>Mucoromycota</taxon>
        <taxon>Glomeromycotina</taxon>
        <taxon>Glomeromycetes</taxon>
        <taxon>Glomerales</taxon>
        <taxon>Glomeraceae</taxon>
        <taxon>Funneliformis</taxon>
    </lineage>
</organism>
<feature type="non-terminal residue" evidence="1">
    <location>
        <position position="1"/>
    </location>
</feature>
<sequence>MSETISHQACARNNILLDNIYELNEYKEEVLSEEINSLNINNIASINISDLQKDYYINRLWRSIPLSPDDCKTS</sequence>
<dbReference type="Proteomes" id="UP001153678">
    <property type="component" value="Unassembled WGS sequence"/>
</dbReference>
<name>A0A9W4TA10_9GLOM</name>
<evidence type="ECO:0000313" key="1">
    <source>
        <dbReference type="EMBL" id="CAI2199194.1"/>
    </source>
</evidence>
<gene>
    <name evidence="1" type="ORF">FWILDA_LOCUS18953</name>
</gene>
<comment type="caution">
    <text evidence="1">The sequence shown here is derived from an EMBL/GenBank/DDBJ whole genome shotgun (WGS) entry which is preliminary data.</text>
</comment>
<accession>A0A9W4TA10</accession>
<protein>
    <submittedName>
        <fullName evidence="1">6461_t:CDS:1</fullName>
    </submittedName>
</protein>
<dbReference type="EMBL" id="CAMKVN010020536">
    <property type="protein sequence ID" value="CAI2199194.1"/>
    <property type="molecule type" value="Genomic_DNA"/>
</dbReference>